<gene>
    <name evidence="2" type="ORF">AC482_07380</name>
</gene>
<dbReference type="EMBL" id="LFWZ01000076">
    <property type="protein sequence ID" value="KON29002.1"/>
    <property type="molecule type" value="Genomic_DNA"/>
</dbReference>
<reference evidence="2 3" key="1">
    <citation type="submission" date="2015-06" db="EMBL/GenBank/DDBJ databases">
        <title>New insights into the roles of widespread benthic archaea in carbon and nitrogen cycling.</title>
        <authorList>
            <person name="Lazar C.S."/>
            <person name="Baker B.J."/>
            <person name="Seitz K.W."/>
            <person name="Hyde A.S."/>
            <person name="Dick G.J."/>
            <person name="Hinrichs K.-U."/>
            <person name="Teske A.P."/>
        </authorList>
    </citation>
    <scope>NUCLEOTIDE SEQUENCE [LARGE SCALE GENOMIC DNA]</scope>
    <source>
        <strain evidence="2">DG-45</strain>
    </source>
</reference>
<evidence type="ECO:0000259" key="1">
    <source>
        <dbReference type="PROSITE" id="PS51733"/>
    </source>
</evidence>
<evidence type="ECO:0000313" key="3">
    <source>
        <dbReference type="Proteomes" id="UP000037210"/>
    </source>
</evidence>
<organism evidence="2 3">
    <name type="scientific">miscellaneous Crenarchaeota group-15 archaeon DG-45</name>
    <dbReference type="NCBI Taxonomy" id="1685127"/>
    <lineage>
        <taxon>Archaea</taxon>
        <taxon>Candidatus Bathyarchaeota</taxon>
        <taxon>MCG-15</taxon>
    </lineage>
</organism>
<dbReference type="Pfam" id="PF21948">
    <property type="entry name" value="LplA-B_cat"/>
    <property type="match status" value="1"/>
</dbReference>
<dbReference type="Proteomes" id="UP000037210">
    <property type="component" value="Unassembled WGS sequence"/>
</dbReference>
<dbReference type="InterPro" id="IPR045864">
    <property type="entry name" value="aa-tRNA-synth_II/BPL/LPL"/>
</dbReference>
<accession>A0A0M0BK90</accession>
<dbReference type="PATRIC" id="fig|1685127.3.peg.647"/>
<proteinExistence type="predicted"/>
<dbReference type="InterPro" id="IPR050664">
    <property type="entry name" value="Octanoyltrans_LipM/LipL"/>
</dbReference>
<dbReference type="InterPro" id="IPR004143">
    <property type="entry name" value="BPL_LPL_catalytic"/>
</dbReference>
<name>A0A0M0BK90_9ARCH</name>
<dbReference type="Gene3D" id="3.30.390.50">
    <property type="entry name" value="CO dehydrogenase flavoprotein, C-terminal domain"/>
    <property type="match status" value="1"/>
</dbReference>
<feature type="domain" description="BPL/LPL catalytic" evidence="1">
    <location>
        <begin position="31"/>
        <end position="223"/>
    </location>
</feature>
<comment type="caution">
    <text evidence="2">The sequence shown here is derived from an EMBL/GenBank/DDBJ whole genome shotgun (WGS) entry which is preliminary data.</text>
</comment>
<sequence>MERWRLIDLGSPEPLVAQTFYEAAAEAVHRGEAPNTLIMLQPGSAYVCLGYHQDLEKEIDLDFCREKELPIIRRSQGGGATYLDGDQVFYQIVAKNSPAVPRNVEEMFERLLAVTVETYRMLDVEAEFKPLNDVVVGGRKISGNGAGMHESASILVGNVILDLDYGMMARVLRVPDEKFRDKMAKSMRDWVSTLRRELGHPPPAETVKQKYVEAFQELLGVELVREKPTEEEWRIFNEVVKPMHTSREWLHMETSPAHRREGRAVKIAGDVKVVEADHKARKLIRVRAEVKGDEILGIQIRGDFFVLPKEAIATLEWMLSGVKLEEGTVSETVKRFYKDTDTQTPGLKPQDYVNAVMKIKGLI</sequence>
<dbReference type="PROSITE" id="PS51733">
    <property type="entry name" value="BPL_LPL_CATALYTIC"/>
    <property type="match status" value="1"/>
</dbReference>
<dbReference type="AlphaFoldDB" id="A0A0M0BK90"/>
<protein>
    <recommendedName>
        <fullName evidence="1">BPL/LPL catalytic domain-containing protein</fullName>
    </recommendedName>
</protein>
<dbReference type="SUPFAM" id="SSF82649">
    <property type="entry name" value="SufE/NifU"/>
    <property type="match status" value="1"/>
</dbReference>
<dbReference type="Gene3D" id="3.30.930.10">
    <property type="entry name" value="Bira Bifunctional Protein, Domain 2"/>
    <property type="match status" value="1"/>
</dbReference>
<dbReference type="PANTHER" id="PTHR43679">
    <property type="entry name" value="OCTANOYLTRANSFERASE LIPM-RELATED"/>
    <property type="match status" value="1"/>
</dbReference>
<dbReference type="PANTHER" id="PTHR43679:SF2">
    <property type="entry name" value="OCTANOYL-[GCVH]:PROTEIN N-OCTANOYLTRANSFERASE"/>
    <property type="match status" value="1"/>
</dbReference>
<evidence type="ECO:0000313" key="2">
    <source>
        <dbReference type="EMBL" id="KON29002.1"/>
    </source>
</evidence>
<dbReference type="SUPFAM" id="SSF55681">
    <property type="entry name" value="Class II aaRS and biotin synthetases"/>
    <property type="match status" value="1"/>
</dbReference>